<dbReference type="Pfam" id="PF13289">
    <property type="entry name" value="SIR2_2"/>
    <property type="match status" value="1"/>
</dbReference>
<dbReference type="EMBL" id="JAMFLX010000037">
    <property type="protein sequence ID" value="MCL6271913.1"/>
    <property type="molecule type" value="Genomic_DNA"/>
</dbReference>
<accession>A0ABT0PKQ3</accession>
<dbReference type="PROSITE" id="PS51257">
    <property type="entry name" value="PROKAR_LIPOPROTEIN"/>
    <property type="match status" value="1"/>
</dbReference>
<reference evidence="1 2" key="1">
    <citation type="submission" date="2022-05" db="EMBL/GenBank/DDBJ databases">
        <authorList>
            <person name="Park J.-S."/>
        </authorList>
    </citation>
    <scope>NUCLEOTIDE SEQUENCE [LARGE SCALE GENOMIC DNA]</scope>
    <source>
        <strain evidence="1 2">2012CJ34-2</strain>
    </source>
</reference>
<organism evidence="1 2">
    <name type="scientific">Parendozoicomonas callyspongiae</name>
    <dbReference type="NCBI Taxonomy" id="2942213"/>
    <lineage>
        <taxon>Bacteria</taxon>
        <taxon>Pseudomonadati</taxon>
        <taxon>Pseudomonadota</taxon>
        <taxon>Gammaproteobacteria</taxon>
        <taxon>Oceanospirillales</taxon>
        <taxon>Endozoicomonadaceae</taxon>
        <taxon>Parendozoicomonas</taxon>
    </lineage>
</organism>
<gene>
    <name evidence="1" type="ORF">M3P05_18500</name>
</gene>
<proteinExistence type="predicted"/>
<evidence type="ECO:0000313" key="2">
    <source>
        <dbReference type="Proteomes" id="UP001203338"/>
    </source>
</evidence>
<evidence type="ECO:0000313" key="1">
    <source>
        <dbReference type="EMBL" id="MCL6271913.1"/>
    </source>
</evidence>
<name>A0ABT0PKQ3_9GAMM</name>
<dbReference type="RefSeq" id="WP_249701581.1">
    <property type="nucleotide sequence ID" value="NZ_JAMFLX010000037.1"/>
</dbReference>
<sequence length="361" mass="41387">MLPKLTRDVAYKQLTEFFDEKPFILFATGTSCALDLRFGMPALEKHLKERLATGLSEDHNRQWQAVLASLEQYPDNFEKAMDCITDDALTEKIVNLTGAFVAGIDQEHAPKILTGEEQWPGLCLIQWLFRKFAKAGSEELHVATPNYDLLGEYAFCQAGIPYITGFTGGFCRDLDWTKSKRSFQRFQQKNRRCVQVKEPHIVLHKPHGSLNTFEVNGRTVQCDGWITSVPDQIKRSMVTPGTEKYKVLHDNRSNLLAKYDTAVDRHNRFLFLGFGFNDAQLVNNRIIPKLKAGGCKGLIITRDTNPRIEEILKESPNLWLVCKQESNDSTRVKNGQYIDWLYLDDEKLWNFDEFTRTILGS</sequence>
<dbReference type="Proteomes" id="UP001203338">
    <property type="component" value="Unassembled WGS sequence"/>
</dbReference>
<comment type="caution">
    <text evidence="1">The sequence shown here is derived from an EMBL/GenBank/DDBJ whole genome shotgun (WGS) entry which is preliminary data.</text>
</comment>
<protein>
    <submittedName>
        <fullName evidence="1">SIR2 family protein</fullName>
    </submittedName>
</protein>
<keyword evidence="2" id="KW-1185">Reference proteome</keyword>